<dbReference type="OrthoDB" id="1194100at2759"/>
<dbReference type="PROSITE" id="PS00141">
    <property type="entry name" value="ASP_PROTEASE"/>
    <property type="match status" value="1"/>
</dbReference>
<name>A0A7I8LJS2_SPIIN</name>
<sequence length="141" mass="15906">MWHDGHTRHDGCTRHGGCRQQGHGTIGDCPSFNKRPRLNTIQQLNDEKETKEGINSFEIVNCLQPTQRQPRKRLVYIEAQVDKEIVVVMLDTGATSNFISLEEVQRIGPKVESTKTKFKVADSSMQPLARVVKGVHTKVGR</sequence>
<evidence type="ECO:0000313" key="3">
    <source>
        <dbReference type="Proteomes" id="UP000663760"/>
    </source>
</evidence>
<protein>
    <submittedName>
        <fullName evidence="2">Uncharacterized protein</fullName>
    </submittedName>
</protein>
<dbReference type="InterPro" id="IPR001969">
    <property type="entry name" value="Aspartic_peptidase_AS"/>
</dbReference>
<dbReference type="EMBL" id="LR746280">
    <property type="protein sequence ID" value="CAA7410303.1"/>
    <property type="molecule type" value="Genomic_DNA"/>
</dbReference>
<organism evidence="2 3">
    <name type="scientific">Spirodela intermedia</name>
    <name type="common">Intermediate duckweed</name>
    <dbReference type="NCBI Taxonomy" id="51605"/>
    <lineage>
        <taxon>Eukaryota</taxon>
        <taxon>Viridiplantae</taxon>
        <taxon>Streptophyta</taxon>
        <taxon>Embryophyta</taxon>
        <taxon>Tracheophyta</taxon>
        <taxon>Spermatophyta</taxon>
        <taxon>Magnoliopsida</taxon>
        <taxon>Liliopsida</taxon>
        <taxon>Araceae</taxon>
        <taxon>Lemnoideae</taxon>
        <taxon>Spirodela</taxon>
    </lineage>
</organism>
<dbReference type="SUPFAM" id="SSF50630">
    <property type="entry name" value="Acid proteases"/>
    <property type="match status" value="1"/>
</dbReference>
<dbReference type="Proteomes" id="UP000663760">
    <property type="component" value="Chromosome 17"/>
</dbReference>
<dbReference type="GO" id="GO:0004190">
    <property type="term" value="F:aspartic-type endopeptidase activity"/>
    <property type="evidence" value="ECO:0007669"/>
    <property type="project" value="InterPro"/>
</dbReference>
<gene>
    <name evidence="2" type="ORF">SI8410_17020981</name>
</gene>
<dbReference type="CDD" id="cd00303">
    <property type="entry name" value="retropepsin_like"/>
    <property type="match status" value="1"/>
</dbReference>
<feature type="region of interest" description="Disordered" evidence="1">
    <location>
        <begin position="1"/>
        <end position="31"/>
    </location>
</feature>
<reference evidence="2" key="1">
    <citation type="submission" date="2020-02" db="EMBL/GenBank/DDBJ databases">
        <authorList>
            <person name="Scholz U."/>
            <person name="Mascher M."/>
            <person name="Fiebig A."/>
        </authorList>
    </citation>
    <scope>NUCLEOTIDE SEQUENCE</scope>
</reference>
<feature type="compositionally biased region" description="Basic and acidic residues" evidence="1">
    <location>
        <begin position="1"/>
        <end position="13"/>
    </location>
</feature>
<keyword evidence="3" id="KW-1185">Reference proteome</keyword>
<dbReference type="InterPro" id="IPR021109">
    <property type="entry name" value="Peptidase_aspartic_dom_sf"/>
</dbReference>
<dbReference type="AlphaFoldDB" id="A0A7I8LJS2"/>
<dbReference type="GO" id="GO:0006508">
    <property type="term" value="P:proteolysis"/>
    <property type="evidence" value="ECO:0007669"/>
    <property type="project" value="InterPro"/>
</dbReference>
<dbReference type="Gene3D" id="2.40.70.10">
    <property type="entry name" value="Acid Proteases"/>
    <property type="match status" value="1"/>
</dbReference>
<proteinExistence type="predicted"/>
<accession>A0A7I8LJS2</accession>
<evidence type="ECO:0000313" key="2">
    <source>
        <dbReference type="EMBL" id="CAA7410303.1"/>
    </source>
</evidence>
<evidence type="ECO:0000256" key="1">
    <source>
        <dbReference type="SAM" id="MobiDB-lite"/>
    </source>
</evidence>